<dbReference type="EMBL" id="JAASRO010000001">
    <property type="protein sequence ID" value="NIK60548.1"/>
    <property type="molecule type" value="Genomic_DNA"/>
</dbReference>
<protein>
    <submittedName>
        <fullName evidence="1">Uncharacterized protein</fullName>
    </submittedName>
</protein>
<reference evidence="1 2" key="1">
    <citation type="submission" date="2020-03" db="EMBL/GenBank/DDBJ databases">
        <title>Sequencing the genomes of 1000 actinobacteria strains.</title>
        <authorList>
            <person name="Klenk H.-P."/>
        </authorList>
    </citation>
    <scope>NUCLEOTIDE SEQUENCE [LARGE SCALE GENOMIC DNA]</scope>
    <source>
        <strain evidence="1 2">DSM 45490</strain>
    </source>
</reference>
<gene>
    <name evidence="1" type="ORF">BJY22_006265</name>
</gene>
<evidence type="ECO:0000313" key="1">
    <source>
        <dbReference type="EMBL" id="NIK60548.1"/>
    </source>
</evidence>
<sequence length="86" mass="9676">MRLPGARLSRLGLPTQRLSGACWSVSWLSEARLSESRLPATWLLRLPRLALCGLSCLALLARLRLPTAVLRTSRRSRMLRPRLLSV</sequence>
<organism evidence="1 2">
    <name type="scientific">Kribbella shirazensis</name>
    <dbReference type="NCBI Taxonomy" id="1105143"/>
    <lineage>
        <taxon>Bacteria</taxon>
        <taxon>Bacillati</taxon>
        <taxon>Actinomycetota</taxon>
        <taxon>Actinomycetes</taxon>
        <taxon>Propionibacteriales</taxon>
        <taxon>Kribbellaceae</taxon>
        <taxon>Kribbella</taxon>
    </lineage>
</organism>
<evidence type="ECO:0000313" key="2">
    <source>
        <dbReference type="Proteomes" id="UP000555407"/>
    </source>
</evidence>
<accession>A0A7X5VI32</accession>
<dbReference type="AlphaFoldDB" id="A0A7X5VI32"/>
<comment type="caution">
    <text evidence="1">The sequence shown here is derived from an EMBL/GenBank/DDBJ whole genome shotgun (WGS) entry which is preliminary data.</text>
</comment>
<dbReference type="Proteomes" id="UP000555407">
    <property type="component" value="Unassembled WGS sequence"/>
</dbReference>
<name>A0A7X5VI32_9ACTN</name>
<keyword evidence="2" id="KW-1185">Reference proteome</keyword>
<dbReference type="RefSeq" id="WP_167213933.1">
    <property type="nucleotide sequence ID" value="NZ_JAASRO010000001.1"/>
</dbReference>
<proteinExistence type="predicted"/>